<proteinExistence type="evidence at transcript level"/>
<organism evidence="1">
    <name type="scientific">Chelonus inanitus</name>
    <dbReference type="NCBI Taxonomy" id="49201"/>
    <lineage>
        <taxon>Eukaryota</taxon>
        <taxon>Metazoa</taxon>
        <taxon>Ecdysozoa</taxon>
        <taxon>Arthropoda</taxon>
        <taxon>Hexapoda</taxon>
        <taxon>Insecta</taxon>
        <taxon>Pterygota</taxon>
        <taxon>Neoptera</taxon>
        <taxon>Endopterygota</taxon>
        <taxon>Hymenoptera</taxon>
        <taxon>Apocrita</taxon>
        <taxon>Ichneumonoidea</taxon>
        <taxon>Braconidae</taxon>
        <taxon>Cheloninae</taxon>
        <taxon>Chelonus</taxon>
    </lineage>
</organism>
<reference evidence="1" key="1">
    <citation type="journal article" date="2009" name="Science">
        <title>Polydnaviruses of Braconid Wasps Derive from an Ancestral Nudivirus.</title>
        <authorList>
            <person name="Bezier A."/>
            <person name="Annaheim M."/>
            <person name="Herbiniere J."/>
            <person name="Wetterwald C."/>
            <person name="Gyapay G."/>
            <person name="Bernard-Samain S."/>
            <person name="Wincker P."/>
            <person name="Roditi I."/>
            <person name="Heller M."/>
            <person name="Belgahzi M."/>
            <person name="Pfister-Wilhem R."/>
            <person name="Periquet G."/>
            <person name="Dupuy C."/>
            <person name="Huguet E."/>
            <person name="Volkoff A.N."/>
            <person name="Lanzrein B."/>
            <person name="Drezen J.M."/>
        </authorList>
    </citation>
    <scope>NUCLEOTIDE SEQUENCE</scope>
    <source>
        <tissue evidence="1">Ovary</tissue>
    </source>
</reference>
<dbReference type="EMBL" id="FM201590">
    <property type="protein sequence ID" value="CAR40198.1"/>
    <property type="molecule type" value="mRNA"/>
</dbReference>
<dbReference type="AlphaFoldDB" id="B9W4B4"/>
<evidence type="ECO:0000313" key="1">
    <source>
        <dbReference type="EMBL" id="CAR40198.1"/>
    </source>
</evidence>
<accession>B9W4B4</accession>
<gene>
    <name evidence="1" type="primary">HzNVorf9-like1</name>
</gene>
<protein>
    <submittedName>
        <fullName evidence="1">HzNVORF9-like1 protein</fullName>
    </submittedName>
</protein>
<name>B9W4B4_9HYME</name>
<sequence>MFSNTISLDTSLDPNDCYQNIIHLSGTSEGVLEKIYNADKSMFNIHNIDKIIGLCNKTEFAIHDLLELGHIAKLTLFTQYIEENNIDRLSILEKYLDSFLLAICKYKNQNFYMIRNKLLPLLRMRAKPPYGEPDVLIRGKISIKYPELINNQRINNNVDIAHMIRAQQMNIRNSPCQQFIYNERNDLFNLKPVVLTGPIFTTVATAMINLQNIMLKNDNEMGIDVKPFLEINSLNWNDNHLKNT</sequence>